<dbReference type="EMBL" id="DWUW01000195">
    <property type="protein sequence ID" value="HJD31669.1"/>
    <property type="molecule type" value="Genomic_DNA"/>
</dbReference>
<dbReference type="PANTHER" id="PTHR31268:SF32">
    <property type="entry name" value="GALACTINOL--SUCROSE GALACTOSYLTRANSFERASE 2-RELATED"/>
    <property type="match status" value="1"/>
</dbReference>
<proteinExistence type="predicted"/>
<gene>
    <name evidence="2" type="ORF">H9912_06980</name>
</gene>
<sequence>WDAFYHKVNEKGLLEKMQELKEKDIPARWVLIDDGWLDADYEKQVLKGLDADREKFPDGLAGCVEKLKKDYGIRHVGVWHAVMGYWNGLEKGSEAEKALQEGCRELADGRVIPAAETGKAFRFYDTWHSFLKERCGIDFIKVDGQSAVSLFYAGAESYGKASGAVQKGLGASAALHFHNGLISCMGMAAEDMWHRPSCAVSRSSDDFVPDVPHGFREHALQNSYNSLLQGQFYWGDWDMFWSSHEESRQNSMLRAVSGGPVYVSDAVGKTDGRQISPLILSDGRLLRCDGVGMPTVDCLFRDAVNTEGPLKIFNTKKDAYVVAALNIDGKDRPCQGSLSAADIPGLKGKRWMVWAYQEERLYRLNAEESIAFSLPANDGELFLAVPEQEDILLFGLLNKYVSTACVEYVQKTDGKLTALLKEGGRIGFWCGTDAPRVSCQGEEVAAEKKGGLWIAEYACRQPILVEIRY</sequence>
<keyword evidence="1" id="KW-0119">Carbohydrate metabolism</keyword>
<dbReference type="Pfam" id="PF05691">
    <property type="entry name" value="Raffinose_syn"/>
    <property type="match status" value="2"/>
</dbReference>
<accession>A0A9D2QXM7</accession>
<dbReference type="AlphaFoldDB" id="A0A9D2QXM7"/>
<feature type="non-terminal residue" evidence="2">
    <location>
        <position position="1"/>
    </location>
</feature>
<reference evidence="2" key="2">
    <citation type="submission" date="2021-04" db="EMBL/GenBank/DDBJ databases">
        <authorList>
            <person name="Gilroy R."/>
        </authorList>
    </citation>
    <scope>NUCLEOTIDE SEQUENCE</scope>
    <source>
        <strain evidence="2">ChiHjej8B7-25341</strain>
    </source>
</reference>
<dbReference type="Gene3D" id="3.20.20.70">
    <property type="entry name" value="Aldolase class I"/>
    <property type="match status" value="1"/>
</dbReference>
<comment type="caution">
    <text evidence="2">The sequence shown here is derived from an EMBL/GenBank/DDBJ whole genome shotgun (WGS) entry which is preliminary data.</text>
</comment>
<organism evidence="2 3">
    <name type="scientific">Candidatus Eisenbergiella stercorigallinarum</name>
    <dbReference type="NCBI Taxonomy" id="2838557"/>
    <lineage>
        <taxon>Bacteria</taxon>
        <taxon>Bacillati</taxon>
        <taxon>Bacillota</taxon>
        <taxon>Clostridia</taxon>
        <taxon>Lachnospirales</taxon>
        <taxon>Lachnospiraceae</taxon>
        <taxon>Eisenbergiella</taxon>
    </lineage>
</organism>
<dbReference type="Proteomes" id="UP000823851">
    <property type="component" value="Unassembled WGS sequence"/>
</dbReference>
<name>A0A9D2QXM7_9FIRM</name>
<dbReference type="InterPro" id="IPR008811">
    <property type="entry name" value="Glycosyl_hydrolases_36"/>
</dbReference>
<evidence type="ECO:0008006" key="4">
    <source>
        <dbReference type="Google" id="ProtNLM"/>
    </source>
</evidence>
<evidence type="ECO:0000313" key="3">
    <source>
        <dbReference type="Proteomes" id="UP000823851"/>
    </source>
</evidence>
<dbReference type="InterPro" id="IPR017853">
    <property type="entry name" value="GH"/>
</dbReference>
<evidence type="ECO:0000313" key="2">
    <source>
        <dbReference type="EMBL" id="HJD31669.1"/>
    </source>
</evidence>
<dbReference type="PANTHER" id="PTHR31268">
    <property type="match status" value="1"/>
</dbReference>
<dbReference type="SUPFAM" id="SSF51445">
    <property type="entry name" value="(Trans)glycosidases"/>
    <property type="match status" value="1"/>
</dbReference>
<evidence type="ECO:0000256" key="1">
    <source>
        <dbReference type="ARBA" id="ARBA00023277"/>
    </source>
</evidence>
<protein>
    <recommendedName>
        <fullName evidence="4">Raffinose synthase</fullName>
    </recommendedName>
</protein>
<dbReference type="InterPro" id="IPR013785">
    <property type="entry name" value="Aldolase_TIM"/>
</dbReference>
<reference evidence="2" key="1">
    <citation type="journal article" date="2021" name="PeerJ">
        <title>Extensive microbial diversity within the chicken gut microbiome revealed by metagenomics and culture.</title>
        <authorList>
            <person name="Gilroy R."/>
            <person name="Ravi A."/>
            <person name="Getino M."/>
            <person name="Pursley I."/>
            <person name="Horton D.L."/>
            <person name="Alikhan N.F."/>
            <person name="Baker D."/>
            <person name="Gharbi K."/>
            <person name="Hall N."/>
            <person name="Watson M."/>
            <person name="Adriaenssens E.M."/>
            <person name="Foster-Nyarko E."/>
            <person name="Jarju S."/>
            <person name="Secka A."/>
            <person name="Antonio M."/>
            <person name="Oren A."/>
            <person name="Chaudhuri R.R."/>
            <person name="La Ragione R."/>
            <person name="Hildebrand F."/>
            <person name="Pallen M.J."/>
        </authorList>
    </citation>
    <scope>NUCLEOTIDE SEQUENCE</scope>
    <source>
        <strain evidence="2">ChiHjej8B7-25341</strain>
    </source>
</reference>